<dbReference type="PRINTS" id="PR00035">
    <property type="entry name" value="HTHGNTR"/>
</dbReference>
<accession>Q0FX24</accession>
<dbReference type="Pfam" id="PF07702">
    <property type="entry name" value="UTRA"/>
    <property type="match status" value="1"/>
</dbReference>
<evidence type="ECO:0000259" key="4">
    <source>
        <dbReference type="PROSITE" id="PS50949"/>
    </source>
</evidence>
<dbReference type="SUPFAM" id="SSF64288">
    <property type="entry name" value="Chorismate lyase-like"/>
    <property type="match status" value="1"/>
</dbReference>
<organism evidence="5 6">
    <name type="scientific">Salipiger bermudensis (strain DSM 26914 / JCM 13377 / KCTC 12554 / HTCC2601)</name>
    <name type="common">Pelagibaca bermudensis</name>
    <dbReference type="NCBI Taxonomy" id="314265"/>
    <lineage>
        <taxon>Bacteria</taxon>
        <taxon>Pseudomonadati</taxon>
        <taxon>Pseudomonadota</taxon>
        <taxon>Alphaproteobacteria</taxon>
        <taxon>Rhodobacterales</taxon>
        <taxon>Roseobacteraceae</taxon>
        <taxon>Salipiger</taxon>
    </lineage>
</organism>
<dbReference type="EMBL" id="AATQ01000001">
    <property type="protein sequence ID" value="EAU48378.1"/>
    <property type="molecule type" value="Genomic_DNA"/>
</dbReference>
<dbReference type="SMART" id="SM00345">
    <property type="entry name" value="HTH_GNTR"/>
    <property type="match status" value="1"/>
</dbReference>
<evidence type="ECO:0000256" key="1">
    <source>
        <dbReference type="ARBA" id="ARBA00023015"/>
    </source>
</evidence>
<dbReference type="InterPro" id="IPR036390">
    <property type="entry name" value="WH_DNA-bd_sf"/>
</dbReference>
<evidence type="ECO:0000313" key="6">
    <source>
        <dbReference type="Proteomes" id="UP000006230"/>
    </source>
</evidence>
<dbReference type="Gene3D" id="3.40.1410.10">
    <property type="entry name" value="Chorismate lyase-like"/>
    <property type="match status" value="1"/>
</dbReference>
<name>Q0FX24_SALBH</name>
<dbReference type="PROSITE" id="PS50949">
    <property type="entry name" value="HTH_GNTR"/>
    <property type="match status" value="1"/>
</dbReference>
<dbReference type="GO" id="GO:0003677">
    <property type="term" value="F:DNA binding"/>
    <property type="evidence" value="ECO:0007669"/>
    <property type="project" value="UniProtKB-KW"/>
</dbReference>
<dbReference type="PANTHER" id="PTHR44846:SF1">
    <property type="entry name" value="MANNOSYL-D-GLYCERATE TRANSPORT_METABOLISM SYSTEM REPRESSOR MNGR-RELATED"/>
    <property type="match status" value="1"/>
</dbReference>
<keyword evidence="6" id="KW-1185">Reference proteome</keyword>
<dbReference type="GO" id="GO:0003700">
    <property type="term" value="F:DNA-binding transcription factor activity"/>
    <property type="evidence" value="ECO:0007669"/>
    <property type="project" value="InterPro"/>
</dbReference>
<dbReference type="PANTHER" id="PTHR44846">
    <property type="entry name" value="MANNOSYL-D-GLYCERATE TRANSPORT/METABOLISM SYSTEM REPRESSOR MNGR-RELATED"/>
    <property type="match status" value="1"/>
</dbReference>
<dbReference type="STRING" id="314265.R2601_02358"/>
<dbReference type="Proteomes" id="UP000006230">
    <property type="component" value="Unassembled WGS sequence"/>
</dbReference>
<keyword evidence="1" id="KW-0805">Transcription regulation</keyword>
<evidence type="ECO:0000256" key="3">
    <source>
        <dbReference type="ARBA" id="ARBA00023163"/>
    </source>
</evidence>
<reference evidence="5 6" key="1">
    <citation type="journal article" date="2010" name="J. Bacteriol.">
        <title>Genome sequences of Pelagibaca bermudensis HTCC2601T and Maritimibacter alkaliphilus HTCC2654T, the type strains of two marine Roseobacter genera.</title>
        <authorList>
            <person name="Thrash J.C."/>
            <person name="Cho J.C."/>
            <person name="Ferriera S."/>
            <person name="Johnson J."/>
            <person name="Vergin K.L."/>
            <person name="Giovannoni S.J."/>
        </authorList>
    </citation>
    <scope>NUCLEOTIDE SEQUENCE [LARGE SCALE GENOMIC DNA]</scope>
    <source>
        <strain evidence="6">DSM 26914 / JCM 13377 / KCTC 12554 / HTCC2601</strain>
    </source>
</reference>
<dbReference type="Gene3D" id="1.10.10.10">
    <property type="entry name" value="Winged helix-like DNA-binding domain superfamily/Winged helix DNA-binding domain"/>
    <property type="match status" value="1"/>
</dbReference>
<dbReference type="InterPro" id="IPR011663">
    <property type="entry name" value="UTRA"/>
</dbReference>
<keyword evidence="3" id="KW-0804">Transcription</keyword>
<gene>
    <name evidence="5" type="ORF">R2601_02358</name>
</gene>
<dbReference type="HOGENOM" id="CLU_063236_2_2_5"/>
<proteinExistence type="predicted"/>
<dbReference type="OrthoDB" id="7173258at2"/>
<dbReference type="SUPFAM" id="SSF46785">
    <property type="entry name" value="Winged helix' DNA-binding domain"/>
    <property type="match status" value="1"/>
</dbReference>
<dbReference type="InterPro" id="IPR000524">
    <property type="entry name" value="Tscrpt_reg_HTH_GntR"/>
</dbReference>
<dbReference type="SMART" id="SM00866">
    <property type="entry name" value="UTRA"/>
    <property type="match status" value="1"/>
</dbReference>
<dbReference type="Pfam" id="PF00392">
    <property type="entry name" value="GntR"/>
    <property type="match status" value="1"/>
</dbReference>
<keyword evidence="2" id="KW-0238">DNA-binding</keyword>
<protein>
    <submittedName>
        <fullName evidence="5">Transcriptional regulator, GntR family protein</fullName>
    </submittedName>
</protein>
<dbReference type="InterPro" id="IPR036388">
    <property type="entry name" value="WH-like_DNA-bd_sf"/>
</dbReference>
<comment type="caution">
    <text evidence="5">The sequence shown here is derived from an EMBL/GenBank/DDBJ whole genome shotgun (WGS) entry which is preliminary data.</text>
</comment>
<dbReference type="InterPro" id="IPR050679">
    <property type="entry name" value="Bact_HTH_transcr_reg"/>
</dbReference>
<sequence length="260" mass="28394">MSGTIGLAPGGKARRVYLLLRDSLTAGAHADGAALPGETRLAAEYGVSRATVRKVLAALEDEGLIKRDQTGAVRGHVAEAPLDADFTKLIPQLEQIGHETTARLLSFTYDIAPPHVAEQMAIDPSERCQTAIRVRYYKDRPMSYLTTYVPERIARNYTETDLASSPLYALLERSGVEVESAHQSVSATLARADVAEALSVATGAPLLSLRRIVRDREGRGVEYLQALYLPETFRLEMTLNRVGQGESREWRPVMGASGTE</sequence>
<evidence type="ECO:0000313" key="5">
    <source>
        <dbReference type="EMBL" id="EAU48378.1"/>
    </source>
</evidence>
<dbReference type="AlphaFoldDB" id="Q0FX24"/>
<dbReference type="eggNOG" id="COG2188">
    <property type="taxonomic scope" value="Bacteria"/>
</dbReference>
<feature type="domain" description="HTH gntR-type" evidence="4">
    <location>
        <begin position="10"/>
        <end position="81"/>
    </location>
</feature>
<evidence type="ECO:0000256" key="2">
    <source>
        <dbReference type="ARBA" id="ARBA00023125"/>
    </source>
</evidence>
<dbReference type="InterPro" id="IPR028978">
    <property type="entry name" value="Chorismate_lyase_/UTRA_dom_sf"/>
</dbReference>
<dbReference type="GO" id="GO:0045892">
    <property type="term" value="P:negative regulation of DNA-templated transcription"/>
    <property type="evidence" value="ECO:0007669"/>
    <property type="project" value="TreeGrafter"/>
</dbReference>
<dbReference type="CDD" id="cd07377">
    <property type="entry name" value="WHTH_GntR"/>
    <property type="match status" value="1"/>
</dbReference>
<dbReference type="RefSeq" id="WP_007801754.1">
    <property type="nucleotide sequence ID" value="NZ_DS022277.1"/>
</dbReference>